<proteinExistence type="predicted"/>
<feature type="domain" description="DUF7514" evidence="2">
    <location>
        <begin position="12"/>
        <end position="171"/>
    </location>
</feature>
<dbReference type="Proteomes" id="UP000254866">
    <property type="component" value="Unassembled WGS sequence"/>
</dbReference>
<feature type="compositionally biased region" description="Basic and acidic residues" evidence="1">
    <location>
        <begin position="369"/>
        <end position="384"/>
    </location>
</feature>
<feature type="compositionally biased region" description="Basic and acidic residues" evidence="1">
    <location>
        <begin position="292"/>
        <end position="305"/>
    </location>
</feature>
<dbReference type="AlphaFoldDB" id="A0A370U450"/>
<feature type="compositionally biased region" description="Basic and acidic residues" evidence="1">
    <location>
        <begin position="512"/>
        <end position="522"/>
    </location>
</feature>
<dbReference type="GeneID" id="43595380"/>
<dbReference type="PANTHER" id="PTHR39611">
    <property type="entry name" value="HYDROXYPROLINE-RICH GLYCOPROTEIN DZ-HRGP-RELATED"/>
    <property type="match status" value="1"/>
</dbReference>
<dbReference type="PANTHER" id="PTHR39611:SF2">
    <property type="entry name" value="HYDROXYPROLINE-RICH GLYCOPROTEIN DZ-HRGP"/>
    <property type="match status" value="1"/>
</dbReference>
<feature type="compositionally biased region" description="Pro residues" evidence="1">
    <location>
        <begin position="197"/>
        <end position="208"/>
    </location>
</feature>
<reference evidence="3 4" key="1">
    <citation type="journal article" date="2018" name="IMA Fungus">
        <title>IMA Genome-F 9: Draft genome sequence of Annulohypoxylon stygium, Aspergillus mulundensis, Berkeleyomyces basicola (syn. Thielaviopsis basicola), Ceratocystis smalleyi, two Cercospora beticola strains, Coleophoma cylindrospora, Fusarium fracticaudum, Phialophora cf. hyalina, and Morchella septimelata.</title>
        <authorList>
            <person name="Wingfield B.D."/>
            <person name="Bills G.F."/>
            <person name="Dong Y."/>
            <person name="Huang W."/>
            <person name="Nel W.J."/>
            <person name="Swalarsk-Parry B.S."/>
            <person name="Vaghefi N."/>
            <person name="Wilken P.M."/>
            <person name="An Z."/>
            <person name="de Beer Z.W."/>
            <person name="De Vos L."/>
            <person name="Chen L."/>
            <person name="Duong T.A."/>
            <person name="Gao Y."/>
            <person name="Hammerbacher A."/>
            <person name="Kikkert J.R."/>
            <person name="Li Y."/>
            <person name="Li H."/>
            <person name="Li K."/>
            <person name="Li Q."/>
            <person name="Liu X."/>
            <person name="Ma X."/>
            <person name="Naidoo K."/>
            <person name="Pethybridge S.J."/>
            <person name="Sun J."/>
            <person name="Steenkamp E.T."/>
            <person name="van der Nest M.A."/>
            <person name="van Wyk S."/>
            <person name="Wingfield M.J."/>
            <person name="Xiong C."/>
            <person name="Yue Q."/>
            <person name="Zhang X."/>
        </authorList>
    </citation>
    <scope>NUCLEOTIDE SEQUENCE [LARGE SCALE GENOMIC DNA]</scope>
    <source>
        <strain evidence="3 4">BP 5553</strain>
    </source>
</reference>
<feature type="region of interest" description="Disordered" evidence="1">
    <location>
        <begin position="177"/>
        <end position="522"/>
    </location>
</feature>
<evidence type="ECO:0000259" key="2">
    <source>
        <dbReference type="Pfam" id="PF24355"/>
    </source>
</evidence>
<feature type="compositionally biased region" description="Basic residues" evidence="1">
    <location>
        <begin position="337"/>
        <end position="347"/>
    </location>
</feature>
<protein>
    <recommendedName>
        <fullName evidence="2">DUF7514 domain-containing protein</fullName>
    </recommendedName>
</protein>
<organism evidence="3 4">
    <name type="scientific">Venustampulla echinocandica</name>
    <dbReference type="NCBI Taxonomy" id="2656787"/>
    <lineage>
        <taxon>Eukaryota</taxon>
        <taxon>Fungi</taxon>
        <taxon>Dikarya</taxon>
        <taxon>Ascomycota</taxon>
        <taxon>Pezizomycotina</taxon>
        <taxon>Leotiomycetes</taxon>
        <taxon>Helotiales</taxon>
        <taxon>Pleuroascaceae</taxon>
        <taxon>Venustampulla</taxon>
    </lineage>
</organism>
<evidence type="ECO:0000256" key="1">
    <source>
        <dbReference type="SAM" id="MobiDB-lite"/>
    </source>
</evidence>
<accession>A0A370U450</accession>
<dbReference type="Pfam" id="PF24355">
    <property type="entry name" value="DUF7514"/>
    <property type="match status" value="1"/>
</dbReference>
<dbReference type="RefSeq" id="XP_031875208.1">
    <property type="nucleotide sequence ID" value="XM_032011154.1"/>
</dbReference>
<dbReference type="OrthoDB" id="5420895at2759"/>
<name>A0A370U450_9HELO</name>
<feature type="compositionally biased region" description="Basic and acidic residues" evidence="1">
    <location>
        <begin position="179"/>
        <end position="196"/>
    </location>
</feature>
<dbReference type="STRING" id="2656787.A0A370U450"/>
<feature type="compositionally biased region" description="Basic and acidic residues" evidence="1">
    <location>
        <begin position="457"/>
        <end position="475"/>
    </location>
</feature>
<gene>
    <name evidence="3" type="ORF">BP5553_02531</name>
</gene>
<feature type="compositionally biased region" description="Basic and acidic residues" evidence="1">
    <location>
        <begin position="215"/>
        <end position="226"/>
    </location>
</feature>
<sequence length="632" mass="71782">MAQPVDAKAYYGYLFESDKKPTKVLDALLRGIANYIIESVGDKNDKNLSPAKLATFYKAVGGNYDSLFSDVPHPSISWIYASIGCQHTLQPTTNEFEPPSIPALTQRGFVRWQSIEILLGPEEHVPFIQSAVRDFGIKNPGTGENFPADLPKEAFPLEPDVEIERWHNECAVKLRNRASLRDNNPDDAAPRPDLPPRPKVQPGYPPVPIRLHRPVRGDTEFFDPRSRISRPLSYQHVSSVAHGARTVRPKLSRSPSHRARQFLAPEEDLPQDHVPRSRRRSYPENLNSPDTPIERVTKSPPDTRWHNQPRHASPGGAPENDDDPPSPKTPAVDKRSSRPHSHFHSTRAGHESEPEISPRFVPAVPAPPDARRRVPRGREDEIKRRSNPVPVDPSGKLSAPFILHREKERDKDGRSISRDKKKLSWKDLSEVTERWRRSAAGRDAATDETAARHRREKERDGYRERDRERERERPRTSSTRTSYEDLLMRRDRDRERERERETAGRGGGLDNRTFRDRDRDHEKERFAVPMRDGDGRNIKHQRIDLRKTILQLGSSSANEVARQLKVFVPTADHPSQAVEGARSVTAPTAPITAPETAAADKSNPLGQPHHAMFVNCQGRQKHPRLQNHPSFG</sequence>
<feature type="compositionally biased region" description="Basic residues" evidence="1">
    <location>
        <begin position="245"/>
        <end position="260"/>
    </location>
</feature>
<dbReference type="EMBL" id="NPIC01000001">
    <property type="protein sequence ID" value="RDL42552.1"/>
    <property type="molecule type" value="Genomic_DNA"/>
</dbReference>
<keyword evidence="4" id="KW-1185">Reference proteome</keyword>
<dbReference type="InterPro" id="IPR055936">
    <property type="entry name" value="DUF7514"/>
</dbReference>
<comment type="caution">
    <text evidence="3">The sequence shown here is derived from an EMBL/GenBank/DDBJ whole genome shotgun (WGS) entry which is preliminary data.</text>
</comment>
<evidence type="ECO:0000313" key="3">
    <source>
        <dbReference type="EMBL" id="RDL42552.1"/>
    </source>
</evidence>
<feature type="compositionally biased region" description="Basic and acidic residues" evidence="1">
    <location>
        <begin position="482"/>
        <end position="503"/>
    </location>
</feature>
<feature type="compositionally biased region" description="Basic and acidic residues" evidence="1">
    <location>
        <begin position="403"/>
        <end position="436"/>
    </location>
</feature>
<evidence type="ECO:0000313" key="4">
    <source>
        <dbReference type="Proteomes" id="UP000254866"/>
    </source>
</evidence>